<dbReference type="PANTHER" id="PTHR39476">
    <property type="entry name" value="NADH:UBIQUINONE OXIDOREDUCTASE 6.6KD SUBUNIT"/>
    <property type="match status" value="1"/>
</dbReference>
<dbReference type="AlphaFoldDB" id="B0CT63"/>
<sequence>MRESAYLNFRWTRRTTRTALYGFIIVPVLLYYITDLTNQRWNWNGKRKGQSLSAKAESSP</sequence>
<feature type="transmembrane region" description="Helical" evidence="1">
    <location>
        <begin position="20"/>
        <end position="38"/>
    </location>
</feature>
<name>B0CT63_LACBS</name>
<dbReference type="EMBL" id="DS547092">
    <property type="protein sequence ID" value="EDR14928.1"/>
    <property type="molecule type" value="Genomic_DNA"/>
</dbReference>
<evidence type="ECO:0000313" key="2">
    <source>
        <dbReference type="EMBL" id="EDR14928.1"/>
    </source>
</evidence>
<dbReference type="KEGG" id="lbc:LACBIDRAFT_306212"/>
<gene>
    <name evidence="2" type="ORF">LACBIDRAFT_306212</name>
</gene>
<accession>B0CT63</accession>
<reference evidence="2 3" key="1">
    <citation type="journal article" date="2008" name="Nature">
        <title>The genome of Laccaria bicolor provides insights into mycorrhizal symbiosis.</title>
        <authorList>
            <person name="Martin F."/>
            <person name="Aerts A."/>
            <person name="Ahren D."/>
            <person name="Brun A."/>
            <person name="Danchin E.G.J."/>
            <person name="Duchaussoy F."/>
            <person name="Gibon J."/>
            <person name="Kohler A."/>
            <person name="Lindquist E."/>
            <person name="Pereda V."/>
            <person name="Salamov A."/>
            <person name="Shapiro H.J."/>
            <person name="Wuyts J."/>
            <person name="Blaudez D."/>
            <person name="Buee M."/>
            <person name="Brokstein P."/>
            <person name="Canbaeck B."/>
            <person name="Cohen D."/>
            <person name="Courty P.E."/>
            <person name="Coutinho P.M."/>
            <person name="Delaruelle C."/>
            <person name="Detter J.C."/>
            <person name="Deveau A."/>
            <person name="DiFazio S."/>
            <person name="Duplessis S."/>
            <person name="Fraissinet-Tachet L."/>
            <person name="Lucic E."/>
            <person name="Frey-Klett P."/>
            <person name="Fourrey C."/>
            <person name="Feussner I."/>
            <person name="Gay G."/>
            <person name="Grimwood J."/>
            <person name="Hoegger P.J."/>
            <person name="Jain P."/>
            <person name="Kilaru S."/>
            <person name="Labbe J."/>
            <person name="Lin Y.C."/>
            <person name="Legue V."/>
            <person name="Le Tacon F."/>
            <person name="Marmeisse R."/>
            <person name="Melayah D."/>
            <person name="Montanini B."/>
            <person name="Muratet M."/>
            <person name="Nehls U."/>
            <person name="Niculita-Hirzel H."/>
            <person name="Oudot-Le Secq M.P."/>
            <person name="Peter M."/>
            <person name="Quesneville H."/>
            <person name="Rajashekar B."/>
            <person name="Reich M."/>
            <person name="Rouhier N."/>
            <person name="Schmutz J."/>
            <person name="Yin T."/>
            <person name="Chalot M."/>
            <person name="Henrissat B."/>
            <person name="Kuees U."/>
            <person name="Lucas S."/>
            <person name="Van de Peer Y."/>
            <person name="Podila G.K."/>
            <person name="Polle A."/>
            <person name="Pukkila P.J."/>
            <person name="Richardson P.M."/>
            <person name="Rouze P."/>
            <person name="Sanders I.R."/>
            <person name="Stajich J.E."/>
            <person name="Tunlid A."/>
            <person name="Tuskan G."/>
            <person name="Grigoriev I.V."/>
        </authorList>
    </citation>
    <scope>NUCLEOTIDE SEQUENCE [LARGE SCALE GENOMIC DNA]</scope>
    <source>
        <strain evidence="3">S238N-H82 / ATCC MYA-4686</strain>
    </source>
</reference>
<proteinExistence type="predicted"/>
<dbReference type="InParanoid" id="B0CT63"/>
<protein>
    <submittedName>
        <fullName evidence="2">Predicted protein</fullName>
    </submittedName>
</protein>
<dbReference type="Proteomes" id="UP000001194">
    <property type="component" value="Unassembled WGS sequence"/>
</dbReference>
<dbReference type="HOGENOM" id="CLU_183941_0_1_1"/>
<organism evidence="3">
    <name type="scientific">Laccaria bicolor (strain S238N-H82 / ATCC MYA-4686)</name>
    <name type="common">Bicoloured deceiver</name>
    <name type="synonym">Laccaria laccata var. bicolor</name>
    <dbReference type="NCBI Taxonomy" id="486041"/>
    <lineage>
        <taxon>Eukaryota</taxon>
        <taxon>Fungi</taxon>
        <taxon>Dikarya</taxon>
        <taxon>Basidiomycota</taxon>
        <taxon>Agaricomycotina</taxon>
        <taxon>Agaricomycetes</taxon>
        <taxon>Agaricomycetidae</taxon>
        <taxon>Agaricales</taxon>
        <taxon>Agaricineae</taxon>
        <taxon>Hydnangiaceae</taxon>
        <taxon>Laccaria</taxon>
    </lineage>
</organism>
<keyword evidence="1" id="KW-0472">Membrane</keyword>
<dbReference type="OrthoDB" id="15108at2759"/>
<keyword evidence="1" id="KW-0812">Transmembrane</keyword>
<dbReference type="RefSeq" id="XP_001875487.1">
    <property type="nucleotide sequence ID" value="XM_001875452.1"/>
</dbReference>
<keyword evidence="1" id="KW-1133">Transmembrane helix</keyword>
<dbReference type="PANTHER" id="PTHR39476:SF1">
    <property type="entry name" value="NADH DEHYDROGENASE [UBIQUINONE] 1 BETA SUBCOMPLEX SUBUNIT 4"/>
    <property type="match status" value="1"/>
</dbReference>
<dbReference type="GeneID" id="6070263"/>
<evidence type="ECO:0000256" key="1">
    <source>
        <dbReference type="SAM" id="Phobius"/>
    </source>
</evidence>
<dbReference type="STRING" id="486041.B0CT63"/>
<evidence type="ECO:0000313" key="3">
    <source>
        <dbReference type="Proteomes" id="UP000001194"/>
    </source>
</evidence>
<keyword evidence="3" id="KW-1185">Reference proteome</keyword>